<dbReference type="SUPFAM" id="SSF46785">
    <property type="entry name" value="Winged helix' DNA-binding domain"/>
    <property type="match status" value="1"/>
</dbReference>
<protein>
    <submittedName>
        <fullName evidence="1">Uncharacterized protein</fullName>
    </submittedName>
</protein>
<keyword evidence="2" id="KW-1185">Reference proteome</keyword>
<proteinExistence type="predicted"/>
<dbReference type="EMBL" id="PJMW01000001">
    <property type="protein sequence ID" value="PKV98947.1"/>
    <property type="molecule type" value="Genomic_DNA"/>
</dbReference>
<dbReference type="AlphaFoldDB" id="A0A2N3WYL0"/>
<evidence type="ECO:0000313" key="2">
    <source>
        <dbReference type="Proteomes" id="UP000233766"/>
    </source>
</evidence>
<dbReference type="InterPro" id="IPR036390">
    <property type="entry name" value="WH_DNA-bd_sf"/>
</dbReference>
<reference evidence="1 2" key="1">
    <citation type="submission" date="2017-12" db="EMBL/GenBank/DDBJ databases">
        <title>Sequencing the genomes of 1000 Actinobacteria strains.</title>
        <authorList>
            <person name="Klenk H.-P."/>
        </authorList>
    </citation>
    <scope>NUCLEOTIDE SEQUENCE [LARGE SCALE GENOMIC DNA]</scope>
    <source>
        <strain evidence="1 2">DSM 44489</strain>
    </source>
</reference>
<gene>
    <name evidence="1" type="ORF">ATK86_0982</name>
</gene>
<name>A0A2N3WYL0_9NOCA</name>
<dbReference type="RefSeq" id="WP_143875901.1">
    <property type="nucleotide sequence ID" value="NZ_PJMW01000001.1"/>
</dbReference>
<dbReference type="OrthoDB" id="4561377at2"/>
<organism evidence="1 2">
    <name type="scientific">Nocardia fluminea</name>
    <dbReference type="NCBI Taxonomy" id="134984"/>
    <lineage>
        <taxon>Bacteria</taxon>
        <taxon>Bacillati</taxon>
        <taxon>Actinomycetota</taxon>
        <taxon>Actinomycetes</taxon>
        <taxon>Mycobacteriales</taxon>
        <taxon>Nocardiaceae</taxon>
        <taxon>Nocardia</taxon>
    </lineage>
</organism>
<dbReference type="Proteomes" id="UP000233766">
    <property type="component" value="Unassembled WGS sequence"/>
</dbReference>
<comment type="caution">
    <text evidence="1">The sequence shown here is derived from an EMBL/GenBank/DDBJ whole genome shotgun (WGS) entry which is preliminary data.</text>
</comment>
<accession>A0A2N3WYL0</accession>
<evidence type="ECO:0000313" key="1">
    <source>
        <dbReference type="EMBL" id="PKV98947.1"/>
    </source>
</evidence>
<sequence length="71" mass="8136">MTTTLETDVLDLLRPGGQLTVDTIARNLTVPPWRAARALEALRHKGDVFRNRRAEWRVSADKRRPAREASR</sequence>